<dbReference type="NCBIfam" id="TIGR02967">
    <property type="entry name" value="guan_deamin"/>
    <property type="match status" value="1"/>
</dbReference>
<keyword evidence="7 9" id="KW-0862">Zinc</keyword>
<dbReference type="InterPro" id="IPR006680">
    <property type="entry name" value="Amidohydro-rel"/>
</dbReference>
<name>A0A8S0ZKJ8_ARCPL</name>
<evidence type="ECO:0000256" key="8">
    <source>
        <dbReference type="ARBA" id="ARBA00051148"/>
    </source>
</evidence>
<dbReference type="PANTHER" id="PTHR11271:SF6">
    <property type="entry name" value="GUANINE DEAMINASE"/>
    <property type="match status" value="1"/>
</dbReference>
<comment type="caution">
    <text evidence="11">The sequence shown here is derived from an EMBL/GenBank/DDBJ whole genome shotgun (WGS) entry which is preliminary data.</text>
</comment>
<dbReference type="PANTHER" id="PTHR11271">
    <property type="entry name" value="GUANINE DEAMINASE"/>
    <property type="match status" value="1"/>
</dbReference>
<keyword evidence="6 9" id="KW-0378">Hydrolase</keyword>
<evidence type="ECO:0000256" key="7">
    <source>
        <dbReference type="ARBA" id="ARBA00022833"/>
    </source>
</evidence>
<feature type="domain" description="Amidohydrolase-related" evidence="10">
    <location>
        <begin position="66"/>
        <end position="440"/>
    </location>
</feature>
<dbReference type="GO" id="GO:0008270">
    <property type="term" value="F:zinc ion binding"/>
    <property type="evidence" value="ECO:0007669"/>
    <property type="project" value="UniProtKB-UniRule"/>
</dbReference>
<evidence type="ECO:0000259" key="10">
    <source>
        <dbReference type="Pfam" id="PF01979"/>
    </source>
</evidence>
<evidence type="ECO:0000256" key="2">
    <source>
        <dbReference type="ARBA" id="ARBA00006745"/>
    </source>
</evidence>
<dbReference type="InterPro" id="IPR032466">
    <property type="entry name" value="Metal_Hydrolase"/>
</dbReference>
<reference evidence="13 14" key="1">
    <citation type="submission" date="2020-04" db="EMBL/GenBank/DDBJ databases">
        <authorList>
            <person name="Wallbank WR R."/>
            <person name="Pardo Diaz C."/>
            <person name="Kozak K."/>
            <person name="Martin S."/>
            <person name="Jiggins C."/>
            <person name="Moest M."/>
            <person name="Warren A I."/>
            <person name="Byers J.R.P. K."/>
            <person name="Montejo-Kovacevich G."/>
            <person name="Yen C E."/>
        </authorList>
    </citation>
    <scope>NUCLEOTIDE SEQUENCE [LARGE SCALE GENOMIC DNA]</scope>
</reference>
<evidence type="ECO:0000256" key="5">
    <source>
        <dbReference type="ARBA" id="ARBA00022723"/>
    </source>
</evidence>
<evidence type="ECO:0000313" key="13">
    <source>
        <dbReference type="Proteomes" id="UP000494106"/>
    </source>
</evidence>
<dbReference type="FunFam" id="3.20.20.140:FF:000022">
    <property type="entry name" value="Guanine deaminase"/>
    <property type="match status" value="1"/>
</dbReference>
<dbReference type="AlphaFoldDB" id="A0A8S0ZKJ8"/>
<comment type="function">
    <text evidence="9">Catalyzes the hydrolytic deamination of guanine, producing xanthine and ammonia.</text>
</comment>
<protein>
    <recommendedName>
        <fullName evidence="4 9">Guanine deaminase</fullName>
        <shortName evidence="9">Guanase</shortName>
        <ecNumber evidence="3 9">3.5.4.3</ecNumber>
    </recommendedName>
    <alternativeName>
        <fullName evidence="9">Guanine aminohydrolase</fullName>
    </alternativeName>
</protein>
<keyword evidence="5 9" id="KW-0479">Metal-binding</keyword>
<dbReference type="GO" id="GO:0008892">
    <property type="term" value="F:guanine deaminase activity"/>
    <property type="evidence" value="ECO:0007669"/>
    <property type="project" value="UniProtKB-UniRule"/>
</dbReference>
<keyword evidence="13" id="KW-1185">Reference proteome</keyword>
<gene>
    <name evidence="11" type="ORF">APLA_LOCUS5219</name>
    <name evidence="12" type="ORF">APLA_LOCUS8263</name>
</gene>
<organism evidence="11 13">
    <name type="scientific">Arctia plantaginis</name>
    <name type="common">Wood tiger moth</name>
    <name type="synonym">Phalaena plantaginis</name>
    <dbReference type="NCBI Taxonomy" id="874455"/>
    <lineage>
        <taxon>Eukaryota</taxon>
        <taxon>Metazoa</taxon>
        <taxon>Ecdysozoa</taxon>
        <taxon>Arthropoda</taxon>
        <taxon>Hexapoda</taxon>
        <taxon>Insecta</taxon>
        <taxon>Pterygota</taxon>
        <taxon>Neoptera</taxon>
        <taxon>Endopterygota</taxon>
        <taxon>Lepidoptera</taxon>
        <taxon>Glossata</taxon>
        <taxon>Ditrysia</taxon>
        <taxon>Noctuoidea</taxon>
        <taxon>Erebidae</taxon>
        <taxon>Arctiinae</taxon>
        <taxon>Arctia</taxon>
    </lineage>
</organism>
<dbReference type="EC" id="3.5.4.3" evidence="3 9"/>
<dbReference type="Proteomes" id="UP000494106">
    <property type="component" value="Unassembled WGS sequence"/>
</dbReference>
<dbReference type="InterPro" id="IPR051607">
    <property type="entry name" value="Metallo-dep_hydrolases"/>
</dbReference>
<accession>A0A8S0ZKJ8</accession>
<dbReference type="EMBL" id="CADEBC010000479">
    <property type="protein sequence ID" value="CAB3233368.1"/>
    <property type="molecule type" value="Genomic_DNA"/>
</dbReference>
<evidence type="ECO:0000256" key="1">
    <source>
        <dbReference type="ARBA" id="ARBA00004984"/>
    </source>
</evidence>
<sequence length="446" mass="49750">MANNNRIFVGTFAESTSLTNFSVKIGYISVLNGKITQKGFIDEFEQLEKSGVLSDYEIIKLSKDQFLIPGFVDCHTHAPQFPNIGLGLDRPLLEWLAKYTFPLEKKYQDTEFAAKVYDQVVQRLLKNGTTTACYFGSLHMEGTLELVKSAINHQQRALVGKVSMNKINEAGYYNDTEKELKEVETFVQTVIALKNDLVEPVVTPRFALSCDKILMDGLSKIANKYNCRIQSHLSENLQEIEYVLETNDNCKCYGDVYDKSGILNNRCIMAHAVHLTDDELKLLPSRGVSVAHCPASNTRLKSGLCPVRRLLNASITVGLGTDVSGGDNATILDAIRRSMDVSTYLELQGQPNSALDWKEAFYLATLGGAEALNLDDKIGNFEVGKDFDALLVDVYAKGGQIEKYKDTLETTNEEYASDLLQRFVFLGDDRNIVQVYVKGVKVKDNL</sequence>
<evidence type="ECO:0000256" key="3">
    <source>
        <dbReference type="ARBA" id="ARBA00012781"/>
    </source>
</evidence>
<comment type="catalytic activity">
    <reaction evidence="8 9">
        <text>guanine + H2O + H(+) = xanthine + NH4(+)</text>
        <dbReference type="Rhea" id="RHEA:14665"/>
        <dbReference type="ChEBI" id="CHEBI:15377"/>
        <dbReference type="ChEBI" id="CHEBI:15378"/>
        <dbReference type="ChEBI" id="CHEBI:16235"/>
        <dbReference type="ChEBI" id="CHEBI:17712"/>
        <dbReference type="ChEBI" id="CHEBI:28938"/>
        <dbReference type="EC" id="3.5.4.3"/>
    </reaction>
</comment>
<dbReference type="Gene3D" id="2.30.40.10">
    <property type="entry name" value="Urease, subunit C, domain 1"/>
    <property type="match status" value="1"/>
</dbReference>
<evidence type="ECO:0000313" key="11">
    <source>
        <dbReference type="EMBL" id="CAB3233368.1"/>
    </source>
</evidence>
<dbReference type="InterPro" id="IPR014311">
    <property type="entry name" value="Guanine_deaminase"/>
</dbReference>
<evidence type="ECO:0000313" key="14">
    <source>
        <dbReference type="Proteomes" id="UP000494256"/>
    </source>
</evidence>
<comment type="similarity">
    <text evidence="2 9">Belongs to the metallo-dependent hydrolases superfamily. ATZ/TRZ family.</text>
</comment>
<dbReference type="EMBL" id="CADEBD010000306">
    <property type="protein sequence ID" value="CAB3238493.1"/>
    <property type="molecule type" value="Genomic_DNA"/>
</dbReference>
<evidence type="ECO:0000256" key="9">
    <source>
        <dbReference type="RuleBase" id="RU366009"/>
    </source>
</evidence>
<comment type="cofactor">
    <cofactor evidence="9">
        <name>Zn(2+)</name>
        <dbReference type="ChEBI" id="CHEBI:29105"/>
    </cofactor>
    <text evidence="9">Binds 1 zinc ion per subunit.</text>
</comment>
<dbReference type="SUPFAM" id="SSF51556">
    <property type="entry name" value="Metallo-dependent hydrolases"/>
    <property type="match status" value="1"/>
</dbReference>
<dbReference type="Pfam" id="PF01979">
    <property type="entry name" value="Amidohydro_1"/>
    <property type="match status" value="1"/>
</dbReference>
<comment type="pathway">
    <text evidence="1 9">Purine metabolism; guanine degradation; xanthine from guanine: step 1/1.</text>
</comment>
<evidence type="ECO:0000256" key="4">
    <source>
        <dbReference type="ARBA" id="ARBA00014514"/>
    </source>
</evidence>
<proteinExistence type="inferred from homology"/>
<evidence type="ECO:0000256" key="6">
    <source>
        <dbReference type="ARBA" id="ARBA00022801"/>
    </source>
</evidence>
<dbReference type="OrthoDB" id="194468at2759"/>
<dbReference type="InterPro" id="IPR011059">
    <property type="entry name" value="Metal-dep_hydrolase_composite"/>
</dbReference>
<evidence type="ECO:0000313" key="12">
    <source>
        <dbReference type="EMBL" id="CAB3238493.1"/>
    </source>
</evidence>
<dbReference type="GO" id="GO:0005829">
    <property type="term" value="C:cytosol"/>
    <property type="evidence" value="ECO:0007669"/>
    <property type="project" value="TreeGrafter"/>
</dbReference>
<dbReference type="GO" id="GO:0006147">
    <property type="term" value="P:guanine catabolic process"/>
    <property type="evidence" value="ECO:0007669"/>
    <property type="project" value="UniProtKB-UniRule"/>
</dbReference>
<dbReference type="Proteomes" id="UP000494256">
    <property type="component" value="Unassembled WGS sequence"/>
</dbReference>
<dbReference type="Gene3D" id="3.20.20.140">
    <property type="entry name" value="Metal-dependent hydrolases"/>
    <property type="match status" value="1"/>
</dbReference>